<protein>
    <submittedName>
        <fullName evidence="2">Alpha-xylosidase 1-like</fullName>
    </submittedName>
</protein>
<sequence>MKLGNGQSTYVDFYASVGNGTVKMWSQVKEGKFALSKGWVIERVSVLGLKGTGQATDVQINGSPMTEKIEVSSKEHTYVIGLEDEEENKSVMVEIAGLEMLVGKDFKMSWKMGMH</sequence>
<name>A0ABM0SSF0_CAMSA</name>
<reference evidence="1" key="1">
    <citation type="journal article" date="2014" name="Nat. Commun.">
        <title>The emerging biofuel crop Camelina sativa retains a highly undifferentiated hexaploid genome structure.</title>
        <authorList>
            <person name="Kagale S."/>
            <person name="Koh C."/>
            <person name="Nixon J."/>
            <person name="Bollina V."/>
            <person name="Clarke W.E."/>
            <person name="Tuteja R."/>
            <person name="Spillane C."/>
            <person name="Robinson S.J."/>
            <person name="Links M.G."/>
            <person name="Clarke C."/>
            <person name="Higgins E.E."/>
            <person name="Huebert T."/>
            <person name="Sharpe A.G."/>
            <person name="Parkin I.A."/>
        </authorList>
    </citation>
    <scope>NUCLEOTIDE SEQUENCE [LARGE SCALE GENOMIC DNA]</scope>
    <source>
        <strain evidence="1">cv. DH55</strain>
    </source>
</reference>
<dbReference type="Proteomes" id="UP000694864">
    <property type="component" value="Chromosome 7"/>
</dbReference>
<proteinExistence type="predicted"/>
<keyword evidence="1" id="KW-1185">Reference proteome</keyword>
<accession>A0ABM0SSF0</accession>
<organism evidence="1 2">
    <name type="scientific">Camelina sativa</name>
    <name type="common">False flax</name>
    <name type="synonym">Myagrum sativum</name>
    <dbReference type="NCBI Taxonomy" id="90675"/>
    <lineage>
        <taxon>Eukaryota</taxon>
        <taxon>Viridiplantae</taxon>
        <taxon>Streptophyta</taxon>
        <taxon>Embryophyta</taxon>
        <taxon>Tracheophyta</taxon>
        <taxon>Spermatophyta</taxon>
        <taxon>Magnoliopsida</taxon>
        <taxon>eudicotyledons</taxon>
        <taxon>Gunneridae</taxon>
        <taxon>Pentapetalae</taxon>
        <taxon>rosids</taxon>
        <taxon>malvids</taxon>
        <taxon>Brassicales</taxon>
        <taxon>Brassicaceae</taxon>
        <taxon>Camelineae</taxon>
        <taxon>Camelina</taxon>
    </lineage>
</organism>
<dbReference type="RefSeq" id="XP_010415478.1">
    <property type="nucleotide sequence ID" value="XM_010417176.2"/>
</dbReference>
<evidence type="ECO:0000313" key="2">
    <source>
        <dbReference type="RefSeq" id="XP_010415478.1"/>
    </source>
</evidence>
<evidence type="ECO:0000313" key="1">
    <source>
        <dbReference type="Proteomes" id="UP000694864"/>
    </source>
</evidence>
<dbReference type="InterPro" id="IPR013780">
    <property type="entry name" value="Glyco_hydro_b"/>
</dbReference>
<dbReference type="Gene3D" id="2.60.40.1180">
    <property type="entry name" value="Golgi alpha-mannosidase II"/>
    <property type="match status" value="1"/>
</dbReference>
<gene>
    <name evidence="2" type="primary">LOC104701486</name>
</gene>
<reference evidence="2" key="2">
    <citation type="submission" date="2025-08" db="UniProtKB">
        <authorList>
            <consortium name="RefSeq"/>
        </authorList>
    </citation>
    <scope>IDENTIFICATION</scope>
    <source>
        <tissue evidence="2">Leaf</tissue>
    </source>
</reference>
<dbReference type="GeneID" id="104701486"/>